<dbReference type="RefSeq" id="WP_123221333.1">
    <property type="nucleotide sequence ID" value="NZ_RJSF01000005.1"/>
</dbReference>
<evidence type="ECO:0000256" key="1">
    <source>
        <dbReference type="SAM" id="Phobius"/>
    </source>
</evidence>
<dbReference type="EMBL" id="RJSF01000005">
    <property type="protein sequence ID" value="RNM16994.1"/>
    <property type="molecule type" value="Genomic_DNA"/>
</dbReference>
<dbReference type="Proteomes" id="UP000279994">
    <property type="component" value="Unassembled WGS sequence"/>
</dbReference>
<gene>
    <name evidence="2" type="ORF">EFL26_02590</name>
</gene>
<name>A0A3N0GWZ5_9ACTN</name>
<protein>
    <submittedName>
        <fullName evidence="2">Uncharacterized protein</fullName>
    </submittedName>
</protein>
<evidence type="ECO:0000313" key="3">
    <source>
        <dbReference type="Proteomes" id="UP000279994"/>
    </source>
</evidence>
<reference evidence="2 3" key="1">
    <citation type="submission" date="2018-11" db="EMBL/GenBank/DDBJ databases">
        <authorList>
            <person name="Li F."/>
        </authorList>
    </citation>
    <scope>NUCLEOTIDE SEQUENCE [LARGE SCALE GENOMIC DNA]</scope>
    <source>
        <strain evidence="2 3">Gsoil 818</strain>
    </source>
</reference>
<organism evidence="2 3">
    <name type="scientific">Nocardioides pocheonensis</name>
    <dbReference type="NCBI Taxonomy" id="661485"/>
    <lineage>
        <taxon>Bacteria</taxon>
        <taxon>Bacillati</taxon>
        <taxon>Actinomycetota</taxon>
        <taxon>Actinomycetes</taxon>
        <taxon>Propionibacteriales</taxon>
        <taxon>Nocardioidaceae</taxon>
        <taxon>Nocardioides</taxon>
    </lineage>
</organism>
<keyword evidence="1" id="KW-1133">Transmembrane helix</keyword>
<keyword evidence="3" id="KW-1185">Reference proteome</keyword>
<proteinExistence type="predicted"/>
<comment type="caution">
    <text evidence="2">The sequence shown here is derived from an EMBL/GenBank/DDBJ whole genome shotgun (WGS) entry which is preliminary data.</text>
</comment>
<sequence>MSSTTPNAFGPYSTPAELARGKRRAIVGLLVAVGAVLLSVVASRTVADGRLVVVYLLAGALHFTSAISASVRWSRTPDFDAVG</sequence>
<keyword evidence="1" id="KW-0812">Transmembrane</keyword>
<accession>A0A3N0GWZ5</accession>
<feature type="transmembrane region" description="Helical" evidence="1">
    <location>
        <begin position="25"/>
        <end position="46"/>
    </location>
</feature>
<dbReference type="AlphaFoldDB" id="A0A3N0GWZ5"/>
<evidence type="ECO:0000313" key="2">
    <source>
        <dbReference type="EMBL" id="RNM16994.1"/>
    </source>
</evidence>
<feature type="transmembrane region" description="Helical" evidence="1">
    <location>
        <begin position="52"/>
        <end position="71"/>
    </location>
</feature>
<dbReference type="OrthoDB" id="9980218at2"/>
<keyword evidence="1" id="KW-0472">Membrane</keyword>